<dbReference type="Proteomes" id="UP000765509">
    <property type="component" value="Unassembled WGS sequence"/>
</dbReference>
<name>A0A9Q3IM44_9BASI</name>
<protein>
    <recommendedName>
        <fullName evidence="3">Nuclease HARBI1</fullName>
    </recommendedName>
</protein>
<proteinExistence type="predicted"/>
<keyword evidence="2" id="KW-1185">Reference proteome</keyword>
<evidence type="ECO:0008006" key="3">
    <source>
        <dbReference type="Google" id="ProtNLM"/>
    </source>
</evidence>
<sequence length="125" mass="13997">MGKPNSFRLIHALLNHTPNSFQNDVQGLTIEEKVGITLYRMGRGSSYETVGHVFNVGKSTAYKLSQEVVQAILVALHDSTIMFPVAEEIEKWDAIKETFQQRQELMNIIGAIDGNHIPMINGMLI</sequence>
<gene>
    <name evidence="1" type="ORF">O181_085982</name>
</gene>
<evidence type="ECO:0000313" key="1">
    <source>
        <dbReference type="EMBL" id="MBW0546267.1"/>
    </source>
</evidence>
<reference evidence="1" key="1">
    <citation type="submission" date="2021-03" db="EMBL/GenBank/DDBJ databases">
        <title>Draft genome sequence of rust myrtle Austropuccinia psidii MF-1, a brazilian biotype.</title>
        <authorList>
            <person name="Quecine M.C."/>
            <person name="Pachon D.M.R."/>
            <person name="Bonatelli M.L."/>
            <person name="Correr F.H."/>
            <person name="Franceschini L.M."/>
            <person name="Leite T.F."/>
            <person name="Margarido G.R.A."/>
            <person name="Almeida C.A."/>
            <person name="Ferrarezi J.A."/>
            <person name="Labate C.A."/>
        </authorList>
    </citation>
    <scope>NUCLEOTIDE SEQUENCE</scope>
    <source>
        <strain evidence="1">MF-1</strain>
    </source>
</reference>
<dbReference type="EMBL" id="AVOT02051258">
    <property type="protein sequence ID" value="MBW0546267.1"/>
    <property type="molecule type" value="Genomic_DNA"/>
</dbReference>
<evidence type="ECO:0000313" key="2">
    <source>
        <dbReference type="Proteomes" id="UP000765509"/>
    </source>
</evidence>
<comment type="caution">
    <text evidence="1">The sequence shown here is derived from an EMBL/GenBank/DDBJ whole genome shotgun (WGS) entry which is preliminary data.</text>
</comment>
<accession>A0A9Q3IM44</accession>
<organism evidence="1 2">
    <name type="scientific">Austropuccinia psidii MF-1</name>
    <dbReference type="NCBI Taxonomy" id="1389203"/>
    <lineage>
        <taxon>Eukaryota</taxon>
        <taxon>Fungi</taxon>
        <taxon>Dikarya</taxon>
        <taxon>Basidiomycota</taxon>
        <taxon>Pucciniomycotina</taxon>
        <taxon>Pucciniomycetes</taxon>
        <taxon>Pucciniales</taxon>
        <taxon>Sphaerophragmiaceae</taxon>
        <taxon>Austropuccinia</taxon>
    </lineage>
</organism>
<dbReference type="OrthoDB" id="2668416at2759"/>
<dbReference type="AlphaFoldDB" id="A0A9Q3IM44"/>